<gene>
    <name evidence="2" type="ORF">METZ01_LOCUS462779</name>
</gene>
<proteinExistence type="predicted"/>
<reference evidence="2" key="1">
    <citation type="submission" date="2018-05" db="EMBL/GenBank/DDBJ databases">
        <authorList>
            <person name="Lanie J.A."/>
            <person name="Ng W.-L."/>
            <person name="Kazmierczak K.M."/>
            <person name="Andrzejewski T.M."/>
            <person name="Davidsen T.M."/>
            <person name="Wayne K.J."/>
            <person name="Tettelin H."/>
            <person name="Glass J.I."/>
            <person name="Rusch D."/>
            <person name="Podicherti R."/>
            <person name="Tsui H.-C.T."/>
            <person name="Winkler M.E."/>
        </authorList>
    </citation>
    <scope>NUCLEOTIDE SEQUENCE</scope>
</reference>
<organism evidence="2">
    <name type="scientific">marine metagenome</name>
    <dbReference type="NCBI Taxonomy" id="408172"/>
    <lineage>
        <taxon>unclassified sequences</taxon>
        <taxon>metagenomes</taxon>
        <taxon>ecological metagenomes</taxon>
    </lineage>
</organism>
<evidence type="ECO:0000256" key="1">
    <source>
        <dbReference type="SAM" id="MobiDB-lite"/>
    </source>
</evidence>
<dbReference type="AlphaFoldDB" id="A0A383ARS8"/>
<feature type="non-terminal residue" evidence="2">
    <location>
        <position position="104"/>
    </location>
</feature>
<feature type="region of interest" description="Disordered" evidence="1">
    <location>
        <begin position="80"/>
        <end position="104"/>
    </location>
</feature>
<dbReference type="Gene3D" id="2.20.25.90">
    <property type="entry name" value="ADC-like domains"/>
    <property type="match status" value="1"/>
</dbReference>
<protein>
    <submittedName>
        <fullName evidence="2">Uncharacterized protein</fullName>
    </submittedName>
</protein>
<dbReference type="EMBL" id="UINC01194036">
    <property type="protein sequence ID" value="SVE09925.1"/>
    <property type="molecule type" value="Genomic_DNA"/>
</dbReference>
<sequence length="104" mass="11442">MGITRRQLLKFSGIGMLGAVIFAGCRIPEREFLAESPVLIPEDLVEGQDAYYATLVRPSTGVESVLVRVMEGRAKKIEGNPDYPLSRGKHTAQAEASLQELYHP</sequence>
<accession>A0A383ARS8</accession>
<evidence type="ECO:0000313" key="2">
    <source>
        <dbReference type="EMBL" id="SVE09925.1"/>
    </source>
</evidence>
<name>A0A383ARS8_9ZZZZ</name>
<dbReference type="PROSITE" id="PS51257">
    <property type="entry name" value="PROKAR_LIPOPROTEIN"/>
    <property type="match status" value="1"/>
</dbReference>